<comment type="caution">
    <text evidence="1">The sequence shown here is derived from an EMBL/GenBank/DDBJ whole genome shotgun (WGS) entry which is preliminary data.</text>
</comment>
<gene>
    <name evidence="1" type="ORF">QFC20_000618</name>
</gene>
<dbReference type="EMBL" id="JASBWS010000003">
    <property type="protein sequence ID" value="KAJ9116684.1"/>
    <property type="molecule type" value="Genomic_DNA"/>
</dbReference>
<sequence>MASRLKDEIVNTAPPAPPSILDRLPSFAKAIRPYLELTRIDKPIGTLLLYWPCAWSITMASTANHLPPSVPLFYLALFGTGAIIMRGAGCTINDMWDSKIDKAVARTRNRPLARGDITQFQALSFLGLQLSAGLAVLTQLNWYSLVVIYPFMKRITYYPQFVLGLAFNWGALLGWSAVAGSVDWSVAAPLYAGGIAWCVLYDTIYAHQDKKDDVLVNVKSTALRFGDHSRTVLTGLGTTFVSLLTYAGYASGAGPLYYLISCLGAASHLTWQLRTVDFDSRADCWVKFVSNGRLGGLVWVGMFADYLAQMGGWFA</sequence>
<evidence type="ECO:0000313" key="1">
    <source>
        <dbReference type="EMBL" id="KAJ9116684.1"/>
    </source>
</evidence>
<organism evidence="1 2">
    <name type="scientific">Naganishia adeliensis</name>
    <dbReference type="NCBI Taxonomy" id="92952"/>
    <lineage>
        <taxon>Eukaryota</taxon>
        <taxon>Fungi</taxon>
        <taxon>Dikarya</taxon>
        <taxon>Basidiomycota</taxon>
        <taxon>Agaricomycotina</taxon>
        <taxon>Tremellomycetes</taxon>
        <taxon>Filobasidiales</taxon>
        <taxon>Filobasidiaceae</taxon>
        <taxon>Naganishia</taxon>
    </lineage>
</organism>
<proteinExistence type="predicted"/>
<name>A0ACC2WZX7_9TREE</name>
<dbReference type="Proteomes" id="UP001230649">
    <property type="component" value="Unassembled WGS sequence"/>
</dbReference>
<accession>A0ACC2WZX7</accession>
<protein>
    <submittedName>
        <fullName evidence="1">Uncharacterized protein</fullName>
    </submittedName>
</protein>
<evidence type="ECO:0000313" key="2">
    <source>
        <dbReference type="Proteomes" id="UP001230649"/>
    </source>
</evidence>
<keyword evidence="2" id="KW-1185">Reference proteome</keyword>
<reference evidence="1" key="1">
    <citation type="submission" date="2023-04" db="EMBL/GenBank/DDBJ databases">
        <title>Draft Genome sequencing of Naganishia species isolated from polar environments using Oxford Nanopore Technology.</title>
        <authorList>
            <person name="Leo P."/>
            <person name="Venkateswaran K."/>
        </authorList>
    </citation>
    <scope>NUCLEOTIDE SEQUENCE</scope>
    <source>
        <strain evidence="1">MNA-CCFEE 5262</strain>
    </source>
</reference>